<evidence type="ECO:0000313" key="2">
    <source>
        <dbReference type="Proteomes" id="UP000001798"/>
    </source>
</evidence>
<dbReference type="AlphaFoldDB" id="A0A384J8S9"/>
<proteinExistence type="predicted"/>
<dbReference type="RefSeq" id="XP_024546942.1">
    <property type="nucleotide sequence ID" value="XM_024691172.1"/>
</dbReference>
<dbReference type="KEGG" id="bfu:BCIN_02g02080"/>
<reference evidence="1 2" key="1">
    <citation type="journal article" date="2011" name="PLoS Genet.">
        <title>Genomic analysis of the necrotrophic fungal pathogens Sclerotinia sclerotiorum and Botrytis cinerea.</title>
        <authorList>
            <person name="Amselem J."/>
            <person name="Cuomo C.A."/>
            <person name="van Kan J.A."/>
            <person name="Viaud M."/>
            <person name="Benito E.P."/>
            <person name="Couloux A."/>
            <person name="Coutinho P.M."/>
            <person name="de Vries R.P."/>
            <person name="Dyer P.S."/>
            <person name="Fillinger S."/>
            <person name="Fournier E."/>
            <person name="Gout L."/>
            <person name="Hahn M."/>
            <person name="Kohn L."/>
            <person name="Lapalu N."/>
            <person name="Plummer K.M."/>
            <person name="Pradier J.M."/>
            <person name="Quevillon E."/>
            <person name="Sharon A."/>
            <person name="Simon A."/>
            <person name="ten Have A."/>
            <person name="Tudzynski B."/>
            <person name="Tudzynski P."/>
            <person name="Wincker P."/>
            <person name="Andrew M."/>
            <person name="Anthouard V."/>
            <person name="Beever R.E."/>
            <person name="Beffa R."/>
            <person name="Benoit I."/>
            <person name="Bouzid O."/>
            <person name="Brault B."/>
            <person name="Chen Z."/>
            <person name="Choquer M."/>
            <person name="Collemare J."/>
            <person name="Cotton P."/>
            <person name="Danchin E.G."/>
            <person name="Da Silva C."/>
            <person name="Gautier A."/>
            <person name="Giraud C."/>
            <person name="Giraud T."/>
            <person name="Gonzalez C."/>
            <person name="Grossetete S."/>
            <person name="Guldener U."/>
            <person name="Henrissat B."/>
            <person name="Howlett B.J."/>
            <person name="Kodira C."/>
            <person name="Kretschmer M."/>
            <person name="Lappartient A."/>
            <person name="Leroch M."/>
            <person name="Levis C."/>
            <person name="Mauceli E."/>
            <person name="Neuveglise C."/>
            <person name="Oeser B."/>
            <person name="Pearson M."/>
            <person name="Poulain J."/>
            <person name="Poussereau N."/>
            <person name="Quesneville H."/>
            <person name="Rascle C."/>
            <person name="Schumacher J."/>
            <person name="Segurens B."/>
            <person name="Sexton A."/>
            <person name="Silva E."/>
            <person name="Sirven C."/>
            <person name="Soanes D.M."/>
            <person name="Talbot N.J."/>
            <person name="Templeton M."/>
            <person name="Yandava C."/>
            <person name="Yarden O."/>
            <person name="Zeng Q."/>
            <person name="Rollins J.A."/>
            <person name="Lebrun M.H."/>
            <person name="Dickman M."/>
        </authorList>
    </citation>
    <scope>NUCLEOTIDE SEQUENCE [LARGE SCALE GENOMIC DNA]</scope>
    <source>
        <strain evidence="1 2">B05.10</strain>
    </source>
</reference>
<organism evidence="1 2">
    <name type="scientific">Botryotinia fuckeliana (strain B05.10)</name>
    <name type="common">Noble rot fungus</name>
    <name type="synonym">Botrytis cinerea</name>
    <dbReference type="NCBI Taxonomy" id="332648"/>
    <lineage>
        <taxon>Eukaryota</taxon>
        <taxon>Fungi</taxon>
        <taxon>Dikarya</taxon>
        <taxon>Ascomycota</taxon>
        <taxon>Pezizomycotina</taxon>
        <taxon>Leotiomycetes</taxon>
        <taxon>Helotiales</taxon>
        <taxon>Sclerotiniaceae</taxon>
        <taxon>Botrytis</taxon>
    </lineage>
</organism>
<dbReference type="Proteomes" id="UP000001798">
    <property type="component" value="Chromosome 2"/>
</dbReference>
<dbReference type="OrthoDB" id="3500525at2759"/>
<reference evidence="1 2" key="2">
    <citation type="journal article" date="2012" name="Eukaryot. Cell">
        <title>Genome update of Botrytis cinerea strains B05.10 and T4.</title>
        <authorList>
            <person name="Staats M."/>
            <person name="van Kan J.A."/>
        </authorList>
    </citation>
    <scope>NUCLEOTIDE SEQUENCE [LARGE SCALE GENOMIC DNA]</scope>
    <source>
        <strain evidence="1 2">B05.10</strain>
    </source>
</reference>
<keyword evidence="2" id="KW-1185">Reference proteome</keyword>
<protein>
    <submittedName>
        <fullName evidence="1">Uncharacterized protein</fullName>
    </submittedName>
</protein>
<dbReference type="EMBL" id="CP009806">
    <property type="protein sequence ID" value="ATZ46861.1"/>
    <property type="molecule type" value="Genomic_DNA"/>
</dbReference>
<reference evidence="1 2" key="3">
    <citation type="journal article" date="2017" name="Mol. Plant Pathol.">
        <title>A gapless genome sequence of the fungus Botrytis cinerea.</title>
        <authorList>
            <person name="Van Kan J.A."/>
            <person name="Stassen J.H."/>
            <person name="Mosbach A."/>
            <person name="Van Der Lee T.A."/>
            <person name="Faino L."/>
            <person name="Farmer A.D."/>
            <person name="Papasotiriou D.G."/>
            <person name="Zhou S."/>
            <person name="Seidl M.F."/>
            <person name="Cottam E."/>
            <person name="Edel D."/>
            <person name="Hahn M."/>
            <person name="Schwartz D.C."/>
            <person name="Dietrich R.A."/>
            <person name="Widdison S."/>
            <person name="Scalliet G."/>
        </authorList>
    </citation>
    <scope>NUCLEOTIDE SEQUENCE [LARGE SCALE GENOMIC DNA]</scope>
    <source>
        <strain evidence="1 2">B05.10</strain>
    </source>
</reference>
<dbReference type="GeneID" id="5439453"/>
<dbReference type="VEuPathDB" id="FungiDB:Bcin02g02080"/>
<name>A0A384J8S9_BOTFB</name>
<sequence length="449" mass="52596">MFLISVQIPIFTQYSKHLIINLNPRLHIQELDIVSKMKWTPILIDWDTSDRTQMDYTQDSTKPVSISTNTEAVSTGEAHLDTSAEMVSGDELVMFGKLISSAHKECMEIGTDLKLVPEYSNLAHYLAYKYKASIPGSHCYCNRCIGYLEMAHFNVIKTRNILYSKLVALAKNNSTYRERYSALYYKLTGSSVKFSDMPLDLPIIDNSCYDYQRPSPLVLGICHFRRRYEKLEACHVKIVQTKNAIRQQVDDMTVMNEDLLDKCDRLFAIMREKLSANSKTFEKHYEFDPEDCCHCRHNCSDCSEMMENQLDEAYHERSKFFSECETMMEEYRELEAKYEALVHRATNSSRFEVSSRPFSVRQQYECYEHLKSQHDRHIVEQYRVVEPSLADSDPPRDRCGSCSYCELELKLINAVKVNRIFRKIFKFEQQYSDLFEEYANFRNRAMGGW</sequence>
<gene>
    <name evidence="1" type="ORF">BCIN_02g02080</name>
</gene>
<evidence type="ECO:0000313" key="1">
    <source>
        <dbReference type="EMBL" id="ATZ46861.1"/>
    </source>
</evidence>
<accession>A0A384J8S9</accession>